<dbReference type="PROSITE" id="PS51671">
    <property type="entry name" value="ACT"/>
    <property type="match status" value="1"/>
</dbReference>
<dbReference type="AlphaFoldDB" id="A0ABD3NTH2"/>
<dbReference type="SUPFAM" id="SSF55021">
    <property type="entry name" value="ACT-like"/>
    <property type="match status" value="1"/>
</dbReference>
<dbReference type="Pfam" id="PF02826">
    <property type="entry name" value="2-Hacid_dh_C"/>
    <property type="match status" value="1"/>
</dbReference>
<dbReference type="Proteomes" id="UP001516023">
    <property type="component" value="Unassembled WGS sequence"/>
</dbReference>
<dbReference type="EC" id="1.1.1.95" evidence="2"/>
<dbReference type="InterPro" id="IPR006139">
    <property type="entry name" value="D-isomer_2_OHA_DH_cat_dom"/>
</dbReference>
<dbReference type="Gene3D" id="3.30.70.260">
    <property type="match status" value="1"/>
</dbReference>
<evidence type="ECO:0000256" key="1">
    <source>
        <dbReference type="ARBA" id="ARBA00005216"/>
    </source>
</evidence>
<dbReference type="SUPFAM" id="SSF51735">
    <property type="entry name" value="NAD(P)-binding Rossmann-fold domains"/>
    <property type="match status" value="1"/>
</dbReference>
<accession>A0ABD3NTH2</accession>
<comment type="pathway">
    <text evidence="1">Amino-acid biosynthesis; L-serine biosynthesis; L-serine from 3-phospho-D-glycerate: step 1/3.</text>
</comment>
<organism evidence="8 9">
    <name type="scientific">Cyclotella cryptica</name>
    <dbReference type="NCBI Taxonomy" id="29204"/>
    <lineage>
        <taxon>Eukaryota</taxon>
        <taxon>Sar</taxon>
        <taxon>Stramenopiles</taxon>
        <taxon>Ochrophyta</taxon>
        <taxon>Bacillariophyta</taxon>
        <taxon>Coscinodiscophyceae</taxon>
        <taxon>Thalassiosirophycidae</taxon>
        <taxon>Stephanodiscales</taxon>
        <taxon>Stephanodiscaceae</taxon>
        <taxon>Cyclotella</taxon>
    </lineage>
</organism>
<dbReference type="PANTHER" id="PTHR42938">
    <property type="entry name" value="FORMATE DEHYDROGENASE 1"/>
    <property type="match status" value="1"/>
</dbReference>
<dbReference type="PROSITE" id="PS00671">
    <property type="entry name" value="D_2_HYDROXYACID_DH_3"/>
    <property type="match status" value="1"/>
</dbReference>
<dbReference type="CDD" id="cd04901">
    <property type="entry name" value="ACT_3PGDH"/>
    <property type="match status" value="1"/>
</dbReference>
<dbReference type="InterPro" id="IPR002912">
    <property type="entry name" value="ACT_dom"/>
</dbReference>
<dbReference type="Gene3D" id="3.40.50.720">
    <property type="entry name" value="NAD(P)-binding Rossmann-like Domain"/>
    <property type="match status" value="2"/>
</dbReference>
<evidence type="ECO:0000256" key="5">
    <source>
        <dbReference type="ARBA" id="ARBA00048731"/>
    </source>
</evidence>
<sequence length="465" mass="50306">MILSTLLHRNPTSLLPPRHLLALRSFADISVEHGRGAWKTYGDITSYQPGKFQIKTFNKISPVGLSRFPSGQYEIKDGESATNAHAILLRSHKLQEDEVNLTVRAIARCGAGTNNVPVARMSELGIPVFNTPGANANAVKELVICGMLLGSRRIVDGINHMYALGERGEQKERVEKDKAMFGGRELKGKTLAVVGLGHIGAATARDAEQLGMHVMGYDPMLSIENALKLPRSIQLTSGMLEAVKNADYISLNIPYIKGEGGTHHVIGEEIVSAMKEGAVVLNFARGELVDSAALKKHLDENGGKYVSDFPDDLLWNHPSAILLPHLGASTEEAEDAAASMAAETIRDFLETGTIRNSVNFPSTSLPNRPENSIRFTVVTKNVPGMLAHISEAFAGSNLNILQQINQSRGNVAYNVVDVDTSGHGVVDFKDVQEKITMLDGVLSSRIIYGVPGTGYAKNLEGDYFV</sequence>
<feature type="domain" description="ACT" evidence="7">
    <location>
        <begin position="374"/>
        <end position="449"/>
    </location>
</feature>
<dbReference type="FunFam" id="3.30.70.260:FF:000056">
    <property type="entry name" value="D-3-phosphoglycerate dehydrogenase"/>
    <property type="match status" value="1"/>
</dbReference>
<keyword evidence="3 6" id="KW-0560">Oxidoreductase</keyword>
<keyword evidence="4" id="KW-0520">NAD</keyword>
<evidence type="ECO:0000256" key="3">
    <source>
        <dbReference type="ARBA" id="ARBA00023002"/>
    </source>
</evidence>
<dbReference type="CDD" id="cd12174">
    <property type="entry name" value="PGDH_like_3"/>
    <property type="match status" value="1"/>
</dbReference>
<protein>
    <recommendedName>
        <fullName evidence="2">phosphoglycerate dehydrogenase</fullName>
        <ecNumber evidence="2">1.1.1.95</ecNumber>
    </recommendedName>
</protein>
<name>A0ABD3NTH2_9STRA</name>
<reference evidence="8 9" key="1">
    <citation type="journal article" date="2020" name="G3 (Bethesda)">
        <title>Improved Reference Genome for Cyclotella cryptica CCMP332, a Model for Cell Wall Morphogenesis, Salinity Adaptation, and Lipid Production in Diatoms (Bacillariophyta).</title>
        <authorList>
            <person name="Roberts W.R."/>
            <person name="Downey K.M."/>
            <person name="Ruck E.C."/>
            <person name="Traller J.C."/>
            <person name="Alverson A.J."/>
        </authorList>
    </citation>
    <scope>NUCLEOTIDE SEQUENCE [LARGE SCALE GENOMIC DNA]</scope>
    <source>
        <strain evidence="8 9">CCMP332</strain>
    </source>
</reference>
<dbReference type="InterPro" id="IPR045865">
    <property type="entry name" value="ACT-like_dom_sf"/>
</dbReference>
<dbReference type="PROSITE" id="PS00065">
    <property type="entry name" value="D_2_HYDROXYACID_DH_1"/>
    <property type="match status" value="1"/>
</dbReference>
<evidence type="ECO:0000256" key="2">
    <source>
        <dbReference type="ARBA" id="ARBA00013143"/>
    </source>
</evidence>
<dbReference type="PANTHER" id="PTHR42938:SF47">
    <property type="entry name" value="HYDROXYPYRUVATE REDUCTASE"/>
    <property type="match status" value="1"/>
</dbReference>
<keyword evidence="9" id="KW-1185">Reference proteome</keyword>
<dbReference type="Pfam" id="PF00389">
    <property type="entry name" value="2-Hacid_dh"/>
    <property type="match status" value="1"/>
</dbReference>
<evidence type="ECO:0000259" key="7">
    <source>
        <dbReference type="PROSITE" id="PS51671"/>
    </source>
</evidence>
<gene>
    <name evidence="8" type="ORF">HJC23_009197</name>
</gene>
<proteinExistence type="inferred from homology"/>
<comment type="similarity">
    <text evidence="6">Belongs to the D-isomer specific 2-hydroxyacid dehydrogenase family.</text>
</comment>
<dbReference type="InterPro" id="IPR029752">
    <property type="entry name" value="D-isomer_DH_CS1"/>
</dbReference>
<evidence type="ECO:0000313" key="9">
    <source>
        <dbReference type="Proteomes" id="UP001516023"/>
    </source>
</evidence>
<evidence type="ECO:0000256" key="4">
    <source>
        <dbReference type="ARBA" id="ARBA00023027"/>
    </source>
</evidence>
<evidence type="ECO:0000313" key="8">
    <source>
        <dbReference type="EMBL" id="KAL3779260.1"/>
    </source>
</evidence>
<comment type="caution">
    <text evidence="8">The sequence shown here is derived from an EMBL/GenBank/DDBJ whole genome shotgun (WGS) entry which is preliminary data.</text>
</comment>
<dbReference type="InterPro" id="IPR036291">
    <property type="entry name" value="NAD(P)-bd_dom_sf"/>
</dbReference>
<comment type="catalytic activity">
    <reaction evidence="5">
        <text>(2R)-3-phosphoglycerate + NAD(+) = 3-phosphooxypyruvate + NADH + H(+)</text>
        <dbReference type="Rhea" id="RHEA:12641"/>
        <dbReference type="ChEBI" id="CHEBI:15378"/>
        <dbReference type="ChEBI" id="CHEBI:18110"/>
        <dbReference type="ChEBI" id="CHEBI:57540"/>
        <dbReference type="ChEBI" id="CHEBI:57945"/>
        <dbReference type="ChEBI" id="CHEBI:58272"/>
        <dbReference type="EC" id="1.1.1.95"/>
    </reaction>
</comment>
<dbReference type="EMBL" id="JABMIG020000397">
    <property type="protein sequence ID" value="KAL3779260.1"/>
    <property type="molecule type" value="Genomic_DNA"/>
</dbReference>
<evidence type="ECO:0000256" key="6">
    <source>
        <dbReference type="RuleBase" id="RU003719"/>
    </source>
</evidence>
<dbReference type="GO" id="GO:0004617">
    <property type="term" value="F:phosphoglycerate dehydrogenase activity"/>
    <property type="evidence" value="ECO:0007669"/>
    <property type="project" value="UniProtKB-EC"/>
</dbReference>
<dbReference type="InterPro" id="IPR006140">
    <property type="entry name" value="D-isomer_DH_NAD-bd"/>
</dbReference>
<dbReference type="FunFam" id="3.40.50.720:FF:000584">
    <property type="entry name" value="D-3-phosphoglycerate dehydrogenase"/>
    <property type="match status" value="1"/>
</dbReference>
<dbReference type="SUPFAM" id="SSF52283">
    <property type="entry name" value="Formate/glycerate dehydrogenase catalytic domain-like"/>
    <property type="match status" value="1"/>
</dbReference>
<dbReference type="InterPro" id="IPR029753">
    <property type="entry name" value="D-isomer_DH_CS"/>
</dbReference>